<gene>
    <name evidence="2" type="ORF">DN730_10975</name>
</gene>
<evidence type="ECO:0000313" key="3">
    <source>
        <dbReference type="Proteomes" id="UP000254326"/>
    </source>
</evidence>
<evidence type="ECO:0000313" key="2">
    <source>
        <dbReference type="EMBL" id="RDL44148.1"/>
    </source>
</evidence>
<feature type="region of interest" description="Disordered" evidence="1">
    <location>
        <begin position="368"/>
        <end position="406"/>
    </location>
</feature>
<dbReference type="PANTHER" id="PTHR30619:SF1">
    <property type="entry name" value="RECOMBINATION PROTEIN 2"/>
    <property type="match status" value="1"/>
</dbReference>
<feature type="compositionally biased region" description="Low complexity" evidence="1">
    <location>
        <begin position="372"/>
        <end position="394"/>
    </location>
</feature>
<dbReference type="SUPFAM" id="SSF56281">
    <property type="entry name" value="Metallo-hydrolase/oxidoreductase"/>
    <property type="match status" value="2"/>
</dbReference>
<dbReference type="RefSeq" id="WP_115468186.1">
    <property type="nucleotide sequence ID" value="NZ_QKRA01000004.1"/>
</dbReference>
<dbReference type="InterPro" id="IPR036866">
    <property type="entry name" value="RibonucZ/Hydroxyglut_hydro"/>
</dbReference>
<accession>A0A370U8T3</accession>
<dbReference type="Proteomes" id="UP000254326">
    <property type="component" value="Unassembled WGS sequence"/>
</dbReference>
<comment type="caution">
    <text evidence="2">The sequence shown here is derived from an EMBL/GenBank/DDBJ whole genome shotgun (WGS) entry which is preliminary data.</text>
</comment>
<protein>
    <submittedName>
        <fullName evidence="2">Cobalamin biosynthesis protein CobQ</fullName>
    </submittedName>
</protein>
<dbReference type="PANTHER" id="PTHR30619">
    <property type="entry name" value="DNA INTERNALIZATION/COMPETENCE PROTEIN COMEC/REC2"/>
    <property type="match status" value="1"/>
</dbReference>
<evidence type="ECO:0000256" key="1">
    <source>
        <dbReference type="SAM" id="MobiDB-lite"/>
    </source>
</evidence>
<proteinExistence type="predicted"/>
<organism evidence="2 3">
    <name type="scientific">Marinomonas piezotolerans</name>
    <dbReference type="NCBI Taxonomy" id="2213058"/>
    <lineage>
        <taxon>Bacteria</taxon>
        <taxon>Pseudomonadati</taxon>
        <taxon>Pseudomonadota</taxon>
        <taxon>Gammaproteobacteria</taxon>
        <taxon>Oceanospirillales</taxon>
        <taxon>Oceanospirillaceae</taxon>
        <taxon>Marinomonas</taxon>
    </lineage>
</organism>
<name>A0A370U8T3_9GAMM</name>
<dbReference type="OrthoDB" id="9768813at2"/>
<dbReference type="InterPro" id="IPR052159">
    <property type="entry name" value="Competence_DNA_uptake"/>
</dbReference>
<dbReference type="EMBL" id="QKRA01000004">
    <property type="protein sequence ID" value="RDL44148.1"/>
    <property type="molecule type" value="Genomic_DNA"/>
</dbReference>
<keyword evidence="3" id="KW-1185">Reference proteome</keyword>
<dbReference type="Gene3D" id="3.60.15.10">
    <property type="entry name" value="Ribonuclease Z/Hydroxyacylglutathione hydrolase-like"/>
    <property type="match status" value="1"/>
</dbReference>
<dbReference type="AlphaFoldDB" id="A0A370U8T3"/>
<sequence length="406" mass="44976">MVKKSSIYHLPVGNGDMTLLKIASNNRYFYVLVDMYIRQSCTEEDDQCNVLDELHNLLEKDCDGRPYLDALVLTHPDKDHIGGFEKYFYQGSPSDYAPAKNGEKDRIFVREIWSSPLVFRRKSKKHSLCEDAKVFNTEAKRRVELYRESKAIGAEGDRIRLIGEDIDGKTSDILGIVYKPGEVISKINEATLKELSIDIYGPLSDDEFEDNEALEKNRSSVILRWGIASHGYSDPTNFVLLAGDASVEAWEIIWEKFKGSPQKLSYDLLLAPHHCSWHTLSHDSYSESDNPKVSETAKKALSQARTGAVIISSSDPIKDDKNDPPNFGAKKEYESIVSSAKGTFLCLADNIANGETAPSVLEYRLTNAGPQKASKTSSTDSTSSAKKRTAATSTLIGHSGQAIGHG</sequence>
<reference evidence="2 3" key="1">
    <citation type="submission" date="2018-06" db="EMBL/GenBank/DDBJ databases">
        <title>Marinomonas sp. YLB-05 draft genome sequence.</title>
        <authorList>
            <person name="Yu L."/>
            <person name="Tang X."/>
        </authorList>
    </citation>
    <scope>NUCLEOTIDE SEQUENCE [LARGE SCALE GENOMIC DNA]</scope>
    <source>
        <strain evidence="2 3">YLB-05</strain>
    </source>
</reference>